<comment type="caution">
    <text evidence="1">The sequence shown here is derived from an EMBL/GenBank/DDBJ whole genome shotgun (WGS) entry which is preliminary data.</text>
</comment>
<evidence type="ECO:0000313" key="2">
    <source>
        <dbReference type="EMBL" id="HFJ53655.1"/>
    </source>
</evidence>
<dbReference type="EMBL" id="DSTU01000004">
    <property type="protein sequence ID" value="HFJ53655.1"/>
    <property type="molecule type" value="Genomic_DNA"/>
</dbReference>
<proteinExistence type="predicted"/>
<gene>
    <name evidence="1" type="ORF">ENP94_07425</name>
    <name evidence="2" type="ORF">ENS16_03070</name>
</gene>
<dbReference type="EMBL" id="DSLG01000008">
    <property type="protein sequence ID" value="HEA87817.1"/>
    <property type="molecule type" value="Genomic_DNA"/>
</dbReference>
<name>A0A7C1NFY6_UNCW3</name>
<dbReference type="AlphaFoldDB" id="A0A7C1NFY6"/>
<accession>A0A7C1NFY6</accession>
<organism evidence="1">
    <name type="scientific">candidate division WOR-3 bacterium</name>
    <dbReference type="NCBI Taxonomy" id="2052148"/>
    <lineage>
        <taxon>Bacteria</taxon>
        <taxon>Bacteria division WOR-3</taxon>
    </lineage>
</organism>
<reference evidence="1" key="1">
    <citation type="journal article" date="2020" name="mSystems">
        <title>Genome- and Community-Level Interaction Insights into Carbon Utilization and Element Cycling Functions of Hydrothermarchaeota in Hydrothermal Sediment.</title>
        <authorList>
            <person name="Zhou Z."/>
            <person name="Liu Y."/>
            <person name="Xu W."/>
            <person name="Pan J."/>
            <person name="Luo Z.H."/>
            <person name="Li M."/>
        </authorList>
    </citation>
    <scope>NUCLEOTIDE SEQUENCE [LARGE SCALE GENOMIC DNA]</scope>
    <source>
        <strain evidence="1">SpSt-265</strain>
        <strain evidence="2">SpSt-465</strain>
    </source>
</reference>
<evidence type="ECO:0000313" key="1">
    <source>
        <dbReference type="EMBL" id="HEA87817.1"/>
    </source>
</evidence>
<protein>
    <submittedName>
        <fullName evidence="1">Asparagine synthetase B</fullName>
    </submittedName>
</protein>
<sequence>MIALALLIVAVLGAQEQILIPMDLTQTDHLKAYGIAYRLLQRGTKVEWLLNYRGGSFLFPAENQALRECRLHGVYYEPVSPAKLVEIRQTIEANNMASVMLERPTRIAVYAPPTADPWDDAVRLALDYAGIPYDVVWDPDVLAGRLSQYDWLHLHHEDFTGQFGKFYASYRQEKWYQEEVALNIQTAKKLGFAKVSRLKLAVLEKIRQYVAEGGMLFGMCSATDTPDIAWAARNTDICAEVFDGDPVDPHCQSKLDYEGCFAFENFQVITDPYLYEHSNIDTYLEASGRGPDVYFSLFDFSAKYDPVPTMLVQNHVGLVREFLGQNCGFRRELLKKDVLILGEVENTEEVKYIHGQFGKGTFTFLGGHDPEDYAHRIGDPPTDLNLHKNSPGYRLILNNVLFPAAEKKPLKT</sequence>